<dbReference type="Pfam" id="PF00291">
    <property type="entry name" value="PALP"/>
    <property type="match status" value="1"/>
</dbReference>
<evidence type="ECO:0000313" key="4">
    <source>
        <dbReference type="EMBL" id="KAB2376492.1"/>
    </source>
</evidence>
<organism evidence="4 5">
    <name type="scientific">Actinomadura montaniterrae</name>
    <dbReference type="NCBI Taxonomy" id="1803903"/>
    <lineage>
        <taxon>Bacteria</taxon>
        <taxon>Bacillati</taxon>
        <taxon>Actinomycetota</taxon>
        <taxon>Actinomycetes</taxon>
        <taxon>Streptosporangiales</taxon>
        <taxon>Thermomonosporaceae</taxon>
        <taxon>Actinomadura</taxon>
    </lineage>
</organism>
<comment type="caution">
    <text evidence="4">The sequence shown here is derived from an EMBL/GenBank/DDBJ whole genome shotgun (WGS) entry which is preliminary data.</text>
</comment>
<dbReference type="RefSeq" id="WP_151542579.1">
    <property type="nucleotide sequence ID" value="NZ_WBMR01000079.1"/>
</dbReference>
<dbReference type="InterPro" id="IPR036052">
    <property type="entry name" value="TrpB-like_PALP_sf"/>
</dbReference>
<keyword evidence="5" id="KW-1185">Reference proteome</keyword>
<accession>A0A6L3VP29</accession>
<keyword evidence="2" id="KW-0663">Pyridoxal phosphate</keyword>
<proteinExistence type="predicted"/>
<gene>
    <name evidence="4" type="ORF">F9B16_25115</name>
</gene>
<comment type="cofactor">
    <cofactor evidence="1">
        <name>pyridoxal 5'-phosphate</name>
        <dbReference type="ChEBI" id="CHEBI:597326"/>
    </cofactor>
</comment>
<evidence type="ECO:0000256" key="2">
    <source>
        <dbReference type="ARBA" id="ARBA00022898"/>
    </source>
</evidence>
<keyword evidence="4" id="KW-0456">Lyase</keyword>
<dbReference type="InterPro" id="IPR001926">
    <property type="entry name" value="TrpB-like_PALP"/>
</dbReference>
<dbReference type="Gene3D" id="3.40.50.1100">
    <property type="match status" value="2"/>
</dbReference>
<evidence type="ECO:0000259" key="3">
    <source>
        <dbReference type="Pfam" id="PF00291"/>
    </source>
</evidence>
<dbReference type="AlphaFoldDB" id="A0A6L3VP29"/>
<feature type="domain" description="Tryptophan synthase beta chain-like PALP" evidence="3">
    <location>
        <begin position="37"/>
        <end position="358"/>
    </location>
</feature>
<dbReference type="PANTHER" id="PTHR42937">
    <property type="match status" value="1"/>
</dbReference>
<protein>
    <submittedName>
        <fullName evidence="4">Diaminopropionate ammonia-lyase</fullName>
        <ecNumber evidence="4">4.3.1.15</ecNumber>
    </submittedName>
</protein>
<dbReference type="EMBL" id="WBMR01000079">
    <property type="protein sequence ID" value="KAB2376492.1"/>
    <property type="molecule type" value="Genomic_DNA"/>
</dbReference>
<sequence>MPPASPALTSWFSRPAAREWRCPPAPRDVAAFHAALPGYAPTPLVEMPALAAGLGAGRVFVKDESARLGLPAFKILGASWGVCRALCDRLGVPVPGSDPIGALRSRAGAFRLVTATDGNHGRAVAAMARMLGTRADVFVPDGVHPAALAAIEDEGARVVRVDAPYDEAVRRAAESAGGDASALLVQDTAWPGYERVPRWIVEGYSTLFTEIDAQLRAAGAGSPGVVAVPVGVGSLAQAAVVHYRSGVSAPKLLAVEPDAAPCVLASLAGDRLVTVQTGATAMAGLNCATPSSVAWPYLRAGVDAAVSVADADVAGAARELAALGVSAGPCGAAALAGVRAALPGLGLGPADTVVLLSTEGAAANPPPA</sequence>
<dbReference type="PANTHER" id="PTHR42937:SF1">
    <property type="entry name" value="DIAMINOPROPIONATE AMMONIA-LYASE"/>
    <property type="match status" value="1"/>
</dbReference>
<dbReference type="GO" id="GO:1901605">
    <property type="term" value="P:alpha-amino acid metabolic process"/>
    <property type="evidence" value="ECO:0007669"/>
    <property type="project" value="UniProtKB-ARBA"/>
</dbReference>
<dbReference type="SUPFAM" id="SSF53686">
    <property type="entry name" value="Tryptophan synthase beta subunit-like PLP-dependent enzymes"/>
    <property type="match status" value="1"/>
</dbReference>
<dbReference type="EC" id="4.3.1.15" evidence="4"/>
<dbReference type="NCBIfam" id="NF006058">
    <property type="entry name" value="PRK08206.1"/>
    <property type="match status" value="1"/>
</dbReference>
<dbReference type="OrthoDB" id="34584at2"/>
<dbReference type="Proteomes" id="UP000483004">
    <property type="component" value="Unassembled WGS sequence"/>
</dbReference>
<dbReference type="GO" id="GO:0008838">
    <property type="term" value="F:diaminopropionate ammonia-lyase activity"/>
    <property type="evidence" value="ECO:0007669"/>
    <property type="project" value="UniProtKB-EC"/>
</dbReference>
<evidence type="ECO:0000313" key="5">
    <source>
        <dbReference type="Proteomes" id="UP000483004"/>
    </source>
</evidence>
<name>A0A6L3VP29_9ACTN</name>
<reference evidence="4 5" key="1">
    <citation type="submission" date="2019-09" db="EMBL/GenBank/DDBJ databases">
        <title>Actinomadura physcomitrii sp. nov., a novel actinomycete isolated from moss [Physcomitrium sphaericum (Ludw) Fuernr].</title>
        <authorList>
            <person name="Liu C."/>
            <person name="Zhuang X."/>
        </authorList>
    </citation>
    <scope>NUCLEOTIDE SEQUENCE [LARGE SCALE GENOMIC DNA]</scope>
    <source>
        <strain evidence="4 5">CYP1-1B</strain>
    </source>
</reference>
<evidence type="ECO:0000256" key="1">
    <source>
        <dbReference type="ARBA" id="ARBA00001933"/>
    </source>
</evidence>
<dbReference type="CDD" id="cd00640">
    <property type="entry name" value="Trp-synth-beta_II"/>
    <property type="match status" value="1"/>
</dbReference>